<comment type="caution">
    <text evidence="14">The sequence shown here is derived from an EMBL/GenBank/DDBJ whole genome shotgun (WGS) entry which is preliminary data.</text>
</comment>
<evidence type="ECO:0000256" key="7">
    <source>
        <dbReference type="ARBA" id="ARBA00023157"/>
    </source>
</evidence>
<feature type="region of interest" description="Disordered" evidence="10">
    <location>
        <begin position="196"/>
        <end position="226"/>
    </location>
</feature>
<dbReference type="OrthoDB" id="8916449at2759"/>
<dbReference type="EMBL" id="BEZZ01001055">
    <property type="protein sequence ID" value="GCC37785.1"/>
    <property type="molecule type" value="Genomic_DNA"/>
</dbReference>
<evidence type="ECO:0000256" key="8">
    <source>
        <dbReference type="ARBA" id="ARBA00023180"/>
    </source>
</evidence>
<feature type="domain" description="Ig-like" evidence="13">
    <location>
        <begin position="17"/>
        <end position="139"/>
    </location>
</feature>
<dbReference type="Pfam" id="PF07686">
    <property type="entry name" value="V-set"/>
    <property type="match status" value="1"/>
</dbReference>
<dbReference type="InterPro" id="IPR007110">
    <property type="entry name" value="Ig-like_dom"/>
</dbReference>
<dbReference type="InterPro" id="IPR013106">
    <property type="entry name" value="Ig_V-set"/>
</dbReference>
<dbReference type="InterPro" id="IPR013783">
    <property type="entry name" value="Ig-like_fold"/>
</dbReference>
<accession>A0A401T574</accession>
<evidence type="ECO:0000256" key="6">
    <source>
        <dbReference type="ARBA" id="ARBA00023136"/>
    </source>
</evidence>
<reference evidence="14 15" key="1">
    <citation type="journal article" date="2018" name="Nat. Ecol. Evol.">
        <title>Shark genomes provide insights into elasmobranch evolution and the origin of vertebrates.</title>
        <authorList>
            <person name="Hara Y"/>
            <person name="Yamaguchi K"/>
            <person name="Onimaru K"/>
            <person name="Kadota M"/>
            <person name="Koyanagi M"/>
            <person name="Keeley SD"/>
            <person name="Tatsumi K"/>
            <person name="Tanaka K"/>
            <person name="Motone F"/>
            <person name="Kageyama Y"/>
            <person name="Nozu R"/>
            <person name="Adachi N"/>
            <person name="Nishimura O"/>
            <person name="Nakagawa R"/>
            <person name="Tanegashima C"/>
            <person name="Kiyatake I"/>
            <person name="Matsumoto R"/>
            <person name="Murakumo K"/>
            <person name="Nishida K"/>
            <person name="Terakita A"/>
            <person name="Kuratani S"/>
            <person name="Sato K"/>
            <person name="Hyodo S Kuraku.S."/>
        </authorList>
    </citation>
    <scope>NUCLEOTIDE SEQUENCE [LARGE SCALE GENOMIC DNA]</scope>
</reference>
<evidence type="ECO:0000313" key="14">
    <source>
        <dbReference type="EMBL" id="GCC37785.1"/>
    </source>
</evidence>
<dbReference type="PROSITE" id="PS50835">
    <property type="entry name" value="IG_LIKE"/>
    <property type="match status" value="1"/>
</dbReference>
<evidence type="ECO:0000313" key="15">
    <source>
        <dbReference type="Proteomes" id="UP000287033"/>
    </source>
</evidence>
<keyword evidence="6 11" id="KW-0472">Membrane</keyword>
<evidence type="ECO:0000256" key="4">
    <source>
        <dbReference type="ARBA" id="ARBA00022729"/>
    </source>
</evidence>
<evidence type="ECO:0000259" key="13">
    <source>
        <dbReference type="PROSITE" id="PS50835"/>
    </source>
</evidence>
<evidence type="ECO:0000256" key="12">
    <source>
        <dbReference type="SAM" id="SignalP"/>
    </source>
</evidence>
<evidence type="ECO:0000256" key="10">
    <source>
        <dbReference type="SAM" id="MobiDB-lite"/>
    </source>
</evidence>
<dbReference type="InterPro" id="IPR036179">
    <property type="entry name" value="Ig-like_dom_sf"/>
</dbReference>
<gene>
    <name evidence="14" type="ORF">chiPu_0016292</name>
</gene>
<evidence type="ECO:0000256" key="2">
    <source>
        <dbReference type="ARBA" id="ARBA00007180"/>
    </source>
</evidence>
<dbReference type="SMART" id="SM00409">
    <property type="entry name" value="IG"/>
    <property type="match status" value="1"/>
</dbReference>
<evidence type="ECO:0000256" key="5">
    <source>
        <dbReference type="ARBA" id="ARBA00022989"/>
    </source>
</evidence>
<protein>
    <recommendedName>
        <fullName evidence="13">Ig-like domain-containing protein</fullName>
    </recommendedName>
</protein>
<dbReference type="PRINTS" id="PR00213">
    <property type="entry name" value="MYELINP0"/>
</dbReference>
<feature type="transmembrane region" description="Helical" evidence="11">
    <location>
        <begin position="149"/>
        <end position="173"/>
    </location>
</feature>
<dbReference type="FunFam" id="2.60.40.10:FF:000193">
    <property type="entry name" value="Myelin protein zero-like 1 like"/>
    <property type="match status" value="1"/>
</dbReference>
<evidence type="ECO:0000256" key="3">
    <source>
        <dbReference type="ARBA" id="ARBA00022692"/>
    </source>
</evidence>
<keyword evidence="9" id="KW-0393">Immunoglobulin domain</keyword>
<dbReference type="OMA" id="DVHGVNG"/>
<dbReference type="PANTHER" id="PTHR13869">
    <property type="entry name" value="MYELIN P0 RELATED"/>
    <property type="match status" value="1"/>
</dbReference>
<keyword evidence="3 11" id="KW-0812">Transmembrane</keyword>
<dbReference type="GO" id="GO:0098609">
    <property type="term" value="P:cell-cell adhesion"/>
    <property type="evidence" value="ECO:0007669"/>
    <property type="project" value="TreeGrafter"/>
</dbReference>
<keyword evidence="4 12" id="KW-0732">Signal</keyword>
<dbReference type="Proteomes" id="UP000287033">
    <property type="component" value="Unassembled WGS sequence"/>
</dbReference>
<dbReference type="InterPro" id="IPR003599">
    <property type="entry name" value="Ig_sub"/>
</dbReference>
<dbReference type="Gene3D" id="2.60.40.10">
    <property type="entry name" value="Immunoglobulins"/>
    <property type="match status" value="1"/>
</dbReference>
<keyword evidence="7" id="KW-1015">Disulfide bond</keyword>
<dbReference type="InterPro" id="IPR000920">
    <property type="entry name" value="Myelin_P0-rel"/>
</dbReference>
<dbReference type="AlphaFoldDB" id="A0A401T574"/>
<sequence>MYSQNPIWMLALALIFPGISGVAAVDIYTSGNVEARNGTEKRLKCTFQSSSPVSKRTTVTWHFRHPDSSNEESVFYYHEEPFPPSGGRFKDRISWSGNIWKKDGSITISNLQFTDNGTFLCSVKNPPDVHGVAGEIKLSVVHKVTYSEMMILGIVIGCATGLVVLIVIAVVGIQLLRKNRAQQEEEEMEYVEEKELNYEHQNGMELQKSDYEPEPLMEGSETAAVS</sequence>
<keyword evidence="5 11" id="KW-1133">Transmembrane helix</keyword>
<organism evidence="14 15">
    <name type="scientific">Chiloscyllium punctatum</name>
    <name type="common">Brownbanded bambooshark</name>
    <name type="synonym">Hemiscyllium punctatum</name>
    <dbReference type="NCBI Taxonomy" id="137246"/>
    <lineage>
        <taxon>Eukaryota</taxon>
        <taxon>Metazoa</taxon>
        <taxon>Chordata</taxon>
        <taxon>Craniata</taxon>
        <taxon>Vertebrata</taxon>
        <taxon>Chondrichthyes</taxon>
        <taxon>Elasmobranchii</taxon>
        <taxon>Galeomorphii</taxon>
        <taxon>Galeoidea</taxon>
        <taxon>Orectolobiformes</taxon>
        <taxon>Hemiscylliidae</taxon>
        <taxon>Chiloscyllium</taxon>
    </lineage>
</organism>
<feature type="chain" id="PRO_5019159579" description="Ig-like domain-containing protein" evidence="12">
    <location>
        <begin position="25"/>
        <end position="226"/>
    </location>
</feature>
<keyword evidence="15" id="KW-1185">Reference proteome</keyword>
<keyword evidence="8" id="KW-0325">Glycoprotein</keyword>
<feature type="signal peptide" evidence="12">
    <location>
        <begin position="1"/>
        <end position="24"/>
    </location>
</feature>
<evidence type="ECO:0000256" key="9">
    <source>
        <dbReference type="ARBA" id="ARBA00023319"/>
    </source>
</evidence>
<evidence type="ECO:0000256" key="11">
    <source>
        <dbReference type="SAM" id="Phobius"/>
    </source>
</evidence>
<name>A0A401T574_CHIPU</name>
<comment type="similarity">
    <text evidence="2">Belongs to the myelin P0 protein family.</text>
</comment>
<comment type="subcellular location">
    <subcellularLocation>
        <location evidence="1">Membrane</location>
        <topology evidence="1">Single-pass type I membrane protein</topology>
    </subcellularLocation>
</comment>
<dbReference type="STRING" id="137246.A0A401T574"/>
<dbReference type="SMART" id="SM00406">
    <property type="entry name" value="IGv"/>
    <property type="match status" value="1"/>
</dbReference>
<dbReference type="SUPFAM" id="SSF48726">
    <property type="entry name" value="Immunoglobulin"/>
    <property type="match status" value="1"/>
</dbReference>
<evidence type="ECO:0000256" key="1">
    <source>
        <dbReference type="ARBA" id="ARBA00004479"/>
    </source>
</evidence>
<dbReference type="PANTHER" id="PTHR13869:SF21">
    <property type="entry name" value="MYELIN PROTEIN ZERO-LIKE PROTEIN 2"/>
    <property type="match status" value="1"/>
</dbReference>
<proteinExistence type="inferred from homology"/>
<dbReference type="GO" id="GO:0005886">
    <property type="term" value="C:plasma membrane"/>
    <property type="evidence" value="ECO:0007669"/>
    <property type="project" value="TreeGrafter"/>
</dbReference>